<dbReference type="RefSeq" id="WP_164801109.1">
    <property type="nucleotide sequence ID" value="NZ_JAALLZ010000006.1"/>
</dbReference>
<sequence length="365" mass="43860">MSNFKFKRTKNRFRWESNFMALEFSNPSIQGFNDYEELNNSRQIMYYYYTIKLYKKFGTWDKNHNEMMDWKLVSKRRAYDFPCITELECILNLQLKDDTKINGQKNEYRDGDIDYRKTMSTGGFACDDFYEITKIVDDEDDSERYIVYAGTTYDFQGDKNSVGIRTPYVEREDIEEFLKCVQEFIKYSLEKHNENNKKYKDLFIFKDNKIYEYENGDMNKLERIHVIEDNLDEITVVANNEEREYREPEVIEINDKSIKINNGEVINLDTIVYIANYSWENERVHYKEDQIADDFINILSDDELEEFRNDKISKLFNKYGRAIINRSAMCRDEHGFDMDYHSGDPIKEVKPIVKKVIKMIKDKLN</sequence>
<evidence type="ECO:0000313" key="1">
    <source>
        <dbReference type="EMBL" id="NGU31166.1"/>
    </source>
</evidence>
<dbReference type="EMBL" id="JAALLZ010000006">
    <property type="protein sequence ID" value="NGU31166.1"/>
    <property type="molecule type" value="Genomic_DNA"/>
</dbReference>
<evidence type="ECO:0000313" key="2">
    <source>
        <dbReference type="Proteomes" id="UP000481454"/>
    </source>
</evidence>
<comment type="caution">
    <text evidence="1">The sequence shown here is derived from an EMBL/GenBank/DDBJ whole genome shotgun (WGS) entry which is preliminary data.</text>
</comment>
<protein>
    <submittedName>
        <fullName evidence="1">Uncharacterized protein</fullName>
    </submittedName>
</protein>
<proteinExistence type="predicted"/>
<dbReference type="Proteomes" id="UP000481454">
    <property type="component" value="Unassembled WGS sequence"/>
</dbReference>
<gene>
    <name evidence="1" type="ORF">G6Z34_13835</name>
</gene>
<reference evidence="1 2" key="1">
    <citation type="submission" date="2020-02" db="EMBL/GenBank/DDBJ databases">
        <title>Genomic Insights into the Phylogeny and Genetic Plasticity of the Human and Animal Enteric Pathogen Clostridium perfringens.</title>
        <authorList>
            <person name="Feng Y."/>
            <person name="Hu Y."/>
        </authorList>
    </citation>
    <scope>NUCLEOTIDE SEQUENCE [LARGE SCALE GENOMIC DNA]</scope>
    <source>
        <strain evidence="1 2">CP-40</strain>
    </source>
</reference>
<name>A0AAP6WRG2_CLOPF</name>
<accession>A0AAP6WRG2</accession>
<organism evidence="1 2">
    <name type="scientific">Clostridium perfringens</name>
    <dbReference type="NCBI Taxonomy" id="1502"/>
    <lineage>
        <taxon>Bacteria</taxon>
        <taxon>Bacillati</taxon>
        <taxon>Bacillota</taxon>
        <taxon>Clostridia</taxon>
        <taxon>Eubacteriales</taxon>
        <taxon>Clostridiaceae</taxon>
        <taxon>Clostridium</taxon>
    </lineage>
</organism>
<dbReference type="AlphaFoldDB" id="A0AAP6WRG2"/>